<reference evidence="2" key="1">
    <citation type="journal article" date="2022" name="Mol. Ecol. Resour.">
        <title>The genomes of chicory, endive, great burdock and yacon provide insights into Asteraceae palaeo-polyploidization history and plant inulin production.</title>
        <authorList>
            <person name="Fan W."/>
            <person name="Wang S."/>
            <person name="Wang H."/>
            <person name="Wang A."/>
            <person name="Jiang F."/>
            <person name="Liu H."/>
            <person name="Zhao H."/>
            <person name="Xu D."/>
            <person name="Zhang Y."/>
        </authorList>
    </citation>
    <scope>NUCLEOTIDE SEQUENCE [LARGE SCALE GENOMIC DNA]</scope>
    <source>
        <strain evidence="2">cv. Yunnan</strain>
    </source>
</reference>
<evidence type="ECO:0000313" key="1">
    <source>
        <dbReference type="EMBL" id="KAI3755261.1"/>
    </source>
</evidence>
<dbReference type="Proteomes" id="UP001056120">
    <property type="component" value="Linkage Group LG18"/>
</dbReference>
<protein>
    <submittedName>
        <fullName evidence="1">Uncharacterized protein</fullName>
    </submittedName>
</protein>
<accession>A0ACB9E9Y1</accession>
<reference evidence="1 2" key="2">
    <citation type="journal article" date="2022" name="Mol. Ecol. Resour.">
        <title>The genomes of chicory, endive, great burdock and yacon provide insights into Asteraceae paleo-polyploidization history and plant inulin production.</title>
        <authorList>
            <person name="Fan W."/>
            <person name="Wang S."/>
            <person name="Wang H."/>
            <person name="Wang A."/>
            <person name="Jiang F."/>
            <person name="Liu H."/>
            <person name="Zhao H."/>
            <person name="Xu D."/>
            <person name="Zhang Y."/>
        </authorList>
    </citation>
    <scope>NUCLEOTIDE SEQUENCE [LARGE SCALE GENOMIC DNA]</scope>
    <source>
        <strain evidence="2">cv. Yunnan</strain>
        <tissue evidence="1">Leaves</tissue>
    </source>
</reference>
<name>A0ACB9E9Y1_9ASTR</name>
<organism evidence="1 2">
    <name type="scientific">Smallanthus sonchifolius</name>
    <dbReference type="NCBI Taxonomy" id="185202"/>
    <lineage>
        <taxon>Eukaryota</taxon>
        <taxon>Viridiplantae</taxon>
        <taxon>Streptophyta</taxon>
        <taxon>Embryophyta</taxon>
        <taxon>Tracheophyta</taxon>
        <taxon>Spermatophyta</taxon>
        <taxon>Magnoliopsida</taxon>
        <taxon>eudicotyledons</taxon>
        <taxon>Gunneridae</taxon>
        <taxon>Pentapetalae</taxon>
        <taxon>asterids</taxon>
        <taxon>campanulids</taxon>
        <taxon>Asterales</taxon>
        <taxon>Asteraceae</taxon>
        <taxon>Asteroideae</taxon>
        <taxon>Heliantheae alliance</taxon>
        <taxon>Millerieae</taxon>
        <taxon>Smallanthus</taxon>
    </lineage>
</organism>
<sequence length="204" mass="23008">MGFQPNQSQQQQQRRFEPTKNFNQSTSSGQHQSGYIGRHPRCNKCNYHHLGSCDKNRCQRCGKVGHAAKDCRGELQAKQPFQQPSFTKGCFECGKEGHFRKDCPQLKKGDIDNNNNHQNNNNNQGNNAGNGAKGRAFVLGSGKARYDHNVVTGKFLLNNYFASVLFDTDADRNSMTNKLSNLLRKTPTLLENRYLIEITNGQII</sequence>
<proteinExistence type="predicted"/>
<gene>
    <name evidence="1" type="ORF">L1987_55057</name>
</gene>
<keyword evidence="2" id="KW-1185">Reference proteome</keyword>
<evidence type="ECO:0000313" key="2">
    <source>
        <dbReference type="Proteomes" id="UP001056120"/>
    </source>
</evidence>
<comment type="caution">
    <text evidence="1">The sequence shown here is derived from an EMBL/GenBank/DDBJ whole genome shotgun (WGS) entry which is preliminary data.</text>
</comment>
<dbReference type="EMBL" id="CM042035">
    <property type="protein sequence ID" value="KAI3755261.1"/>
    <property type="molecule type" value="Genomic_DNA"/>
</dbReference>